<comment type="caution">
    <text evidence="1">The sequence shown here is derived from an EMBL/GenBank/DDBJ whole genome shotgun (WGS) entry which is preliminary data.</text>
</comment>
<accession>A0A8H3D2M5</accession>
<evidence type="ECO:0008006" key="3">
    <source>
        <dbReference type="Google" id="ProtNLM"/>
    </source>
</evidence>
<dbReference type="AlphaFoldDB" id="A0A8H3D2M5"/>
<evidence type="ECO:0000313" key="1">
    <source>
        <dbReference type="EMBL" id="CAE6507669.1"/>
    </source>
</evidence>
<sequence length="551" mass="62766">MTTIAHNQDPGCMHNTPCPVDTGPETEAICLDCALSHIDNGTDDKLEPAPQVDEVAPLSVESNFIPTPPINTLPAEILMRIFGYAQYLWRTKYMKKEKDDSPAIWDRSIRNQMTLGSPEVLSHVCSLWREIVLGSPVLWSQLDLYTLGRSPQMFLARCSAFVPRTQNQELILIARFRHCEDEPLGDCAAMREFCTSLSPRLRAFSIDNLAPNDAAFATSIIQATLPHTIPGMLTGLYIKDYVARTILTQRNHYDSDGLVGWELPTAETFGISQHLLDSIVRPIKSLRLRGQFFPWTSPAYHRLKELHLLCTRPIRGHRPFIRVPQLREILLACPELRILHININITGNDMCPVLTPVPLKDLEDLNLRGLSRRFYNDLLPLLAPGQKPLQLTFQTQPEAAAPLYCPTILSLLRRSNVTGLYILNRPSFDQYLNIDQFLAESPTKLRTLGLERIKISEVDLSQFDHLKRQPPIQVNCLCLRKCTIDLNALERLAEILPAQVLKLHEPEFLGVSGEDEIQVRERIAQMFPTVKWVRSSRDMELWDAWELEYID</sequence>
<name>A0A8H3D2M5_9AGAM</name>
<proteinExistence type="predicted"/>
<evidence type="ECO:0000313" key="2">
    <source>
        <dbReference type="Proteomes" id="UP000663853"/>
    </source>
</evidence>
<organism evidence="1 2">
    <name type="scientific">Rhizoctonia solani</name>
    <dbReference type="NCBI Taxonomy" id="456999"/>
    <lineage>
        <taxon>Eukaryota</taxon>
        <taxon>Fungi</taxon>
        <taxon>Dikarya</taxon>
        <taxon>Basidiomycota</taxon>
        <taxon>Agaricomycotina</taxon>
        <taxon>Agaricomycetes</taxon>
        <taxon>Cantharellales</taxon>
        <taxon>Ceratobasidiaceae</taxon>
        <taxon>Rhizoctonia</taxon>
    </lineage>
</organism>
<reference evidence="1" key="1">
    <citation type="submission" date="2021-01" db="EMBL/GenBank/DDBJ databases">
        <authorList>
            <person name="Kaushik A."/>
        </authorList>
    </citation>
    <scope>NUCLEOTIDE SEQUENCE</scope>
    <source>
        <strain evidence="1">AG6-10EEA</strain>
    </source>
</reference>
<protein>
    <recommendedName>
        <fullName evidence="3">F-box domain-containing protein</fullName>
    </recommendedName>
</protein>
<gene>
    <name evidence="1" type="ORF">RDB_LOCUS122322</name>
</gene>
<dbReference type="Proteomes" id="UP000663853">
    <property type="component" value="Unassembled WGS sequence"/>
</dbReference>
<dbReference type="EMBL" id="CAJMXA010003620">
    <property type="protein sequence ID" value="CAE6507669.1"/>
    <property type="molecule type" value="Genomic_DNA"/>
</dbReference>
<dbReference type="Gene3D" id="1.20.1280.50">
    <property type="match status" value="1"/>
</dbReference>